<keyword evidence="11" id="KW-0931">ER-Golgi transport</keyword>
<dbReference type="Proteomes" id="UP001370490">
    <property type="component" value="Unassembled WGS sequence"/>
</dbReference>
<proteinExistence type="inferred from homology"/>
<sequence length="222" mass="25527">NMIQLLFFIALSEMGLILILLFKTPLRKLVILGLDRLKRGRGPIMVKTVAATVFVVFISSIYGLMNIKRRLIDDTVVNPTDQILLFKRLLEASLMGFSLFLVLMVDRLHHYMRELRVRRKSMEAAKKQNRAFDDGKANGTEEIKALEEEVTKLQEKLKQVESELEIKSKEADTAETNVMALKKQSEGLLLEYDRVLEENQNLHNQLQTLDRGLSRSRSKKLA</sequence>
<dbReference type="FunFam" id="1.20.5.110:FF:000011">
    <property type="entry name" value="B-cell receptor-associated protein 29"/>
    <property type="match status" value="1"/>
</dbReference>
<dbReference type="InterPro" id="IPR008417">
    <property type="entry name" value="BAP29/BAP31"/>
</dbReference>
<evidence type="ECO:0000256" key="2">
    <source>
        <dbReference type="ARBA" id="ARBA00007956"/>
    </source>
</evidence>
<comment type="function">
    <text evidence="11">May play a role in anterograde transport of membrane proteins from the endoplasmic reticulum to the Golgi.</text>
</comment>
<keyword evidence="8 11" id="KW-1133">Transmembrane helix</keyword>
<keyword evidence="14" id="KW-1185">Reference proteome</keyword>
<evidence type="ECO:0000256" key="9">
    <source>
        <dbReference type="ARBA" id="ARBA00023054"/>
    </source>
</evidence>
<reference evidence="13 14" key="1">
    <citation type="submission" date="2023-12" db="EMBL/GenBank/DDBJ databases">
        <title>A high-quality genome assembly for Dillenia turbinata (Dilleniales).</title>
        <authorList>
            <person name="Chanderbali A."/>
        </authorList>
    </citation>
    <scope>NUCLEOTIDE SEQUENCE [LARGE SCALE GENOMIC DNA]</scope>
    <source>
        <strain evidence="13">LSX21</strain>
        <tissue evidence="13">Leaf</tissue>
    </source>
</reference>
<feature type="transmembrane region" description="Helical" evidence="11">
    <location>
        <begin position="44"/>
        <end position="65"/>
    </location>
</feature>
<evidence type="ECO:0000256" key="4">
    <source>
        <dbReference type="ARBA" id="ARBA00022692"/>
    </source>
</evidence>
<dbReference type="PANTHER" id="PTHR12701:SF18">
    <property type="entry name" value="ENDOPLASMIC RETICULUM TRANSMEMBRANE PROTEIN"/>
    <property type="match status" value="1"/>
</dbReference>
<name>A0AAN8VND1_9MAGN</name>
<protein>
    <recommendedName>
        <fullName evidence="11">Endoplasmic reticulum transmembrane protein</fullName>
    </recommendedName>
</protein>
<keyword evidence="10 11" id="KW-0472">Membrane</keyword>
<accession>A0AAN8VND1</accession>
<evidence type="ECO:0000256" key="10">
    <source>
        <dbReference type="ARBA" id="ARBA00023136"/>
    </source>
</evidence>
<comment type="similarity">
    <text evidence="2 11">Belongs to the BCAP29/BCAP31 family.</text>
</comment>
<dbReference type="GO" id="GO:0006888">
    <property type="term" value="P:endoplasmic reticulum to Golgi vesicle-mediated transport"/>
    <property type="evidence" value="ECO:0007669"/>
    <property type="project" value="UniProtKB-UniRule"/>
</dbReference>
<evidence type="ECO:0000256" key="6">
    <source>
        <dbReference type="ARBA" id="ARBA00022824"/>
    </source>
</evidence>
<evidence type="ECO:0000313" key="14">
    <source>
        <dbReference type="Proteomes" id="UP001370490"/>
    </source>
</evidence>
<keyword evidence="3 11" id="KW-0813">Transport</keyword>
<keyword evidence="4 11" id="KW-0812">Transmembrane</keyword>
<dbReference type="AlphaFoldDB" id="A0AAN8VND1"/>
<dbReference type="PANTHER" id="PTHR12701">
    <property type="entry name" value="BCR-ASSOCIATED PROTEIN, BAP"/>
    <property type="match status" value="1"/>
</dbReference>
<keyword evidence="5" id="KW-0053">Apoptosis</keyword>
<evidence type="ECO:0000256" key="12">
    <source>
        <dbReference type="SAM" id="Coils"/>
    </source>
</evidence>
<evidence type="ECO:0000256" key="5">
    <source>
        <dbReference type="ARBA" id="ARBA00022703"/>
    </source>
</evidence>
<feature type="transmembrane region" description="Helical" evidence="11">
    <location>
        <begin position="6"/>
        <end position="23"/>
    </location>
</feature>
<feature type="transmembrane region" description="Helical" evidence="11">
    <location>
        <begin position="85"/>
        <end position="105"/>
    </location>
</feature>
<dbReference type="GO" id="GO:0070973">
    <property type="term" value="P:protein localization to endoplasmic reticulum exit site"/>
    <property type="evidence" value="ECO:0007669"/>
    <property type="project" value="UniProtKB-UniRule"/>
</dbReference>
<comment type="caution">
    <text evidence="13">The sequence shown here is derived from an EMBL/GenBank/DDBJ whole genome shotgun (WGS) entry which is preliminary data.</text>
</comment>
<evidence type="ECO:0000256" key="7">
    <source>
        <dbReference type="ARBA" id="ARBA00022927"/>
    </source>
</evidence>
<gene>
    <name evidence="13" type="ORF">RJ641_002380</name>
</gene>
<evidence type="ECO:0000313" key="13">
    <source>
        <dbReference type="EMBL" id="KAK6932756.1"/>
    </source>
</evidence>
<dbReference type="GO" id="GO:0006886">
    <property type="term" value="P:intracellular protein transport"/>
    <property type="evidence" value="ECO:0007669"/>
    <property type="project" value="UniProtKB-UniRule"/>
</dbReference>
<evidence type="ECO:0000256" key="1">
    <source>
        <dbReference type="ARBA" id="ARBA00004477"/>
    </source>
</evidence>
<keyword evidence="7 11" id="KW-0653">Protein transport</keyword>
<dbReference type="Gene3D" id="1.20.5.110">
    <property type="match status" value="1"/>
</dbReference>
<evidence type="ECO:0000256" key="11">
    <source>
        <dbReference type="RuleBase" id="RU367026"/>
    </source>
</evidence>
<dbReference type="EMBL" id="JBAMMX010000010">
    <property type="protein sequence ID" value="KAK6932756.1"/>
    <property type="molecule type" value="Genomic_DNA"/>
</dbReference>
<evidence type="ECO:0000256" key="3">
    <source>
        <dbReference type="ARBA" id="ARBA00022448"/>
    </source>
</evidence>
<keyword evidence="9 12" id="KW-0175">Coiled coil</keyword>
<feature type="non-terminal residue" evidence="13">
    <location>
        <position position="1"/>
    </location>
</feature>
<feature type="coiled-coil region" evidence="12">
    <location>
        <begin position="136"/>
        <end position="212"/>
    </location>
</feature>
<dbReference type="GO" id="GO:0005789">
    <property type="term" value="C:endoplasmic reticulum membrane"/>
    <property type="evidence" value="ECO:0007669"/>
    <property type="project" value="UniProtKB-SubCell"/>
</dbReference>
<keyword evidence="6 11" id="KW-0256">Endoplasmic reticulum</keyword>
<comment type="subcellular location">
    <subcellularLocation>
        <location evidence="1 11">Endoplasmic reticulum membrane</location>
        <topology evidence="1 11">Multi-pass membrane protein</topology>
    </subcellularLocation>
</comment>
<organism evidence="13 14">
    <name type="scientific">Dillenia turbinata</name>
    <dbReference type="NCBI Taxonomy" id="194707"/>
    <lineage>
        <taxon>Eukaryota</taxon>
        <taxon>Viridiplantae</taxon>
        <taxon>Streptophyta</taxon>
        <taxon>Embryophyta</taxon>
        <taxon>Tracheophyta</taxon>
        <taxon>Spermatophyta</taxon>
        <taxon>Magnoliopsida</taxon>
        <taxon>eudicotyledons</taxon>
        <taxon>Gunneridae</taxon>
        <taxon>Pentapetalae</taxon>
        <taxon>Dilleniales</taxon>
        <taxon>Dilleniaceae</taxon>
        <taxon>Dillenia</taxon>
    </lineage>
</organism>
<evidence type="ECO:0000256" key="8">
    <source>
        <dbReference type="ARBA" id="ARBA00022989"/>
    </source>
</evidence>